<evidence type="ECO:0000313" key="2">
    <source>
        <dbReference type="EMBL" id="QJA83281.1"/>
    </source>
</evidence>
<reference evidence="1" key="1">
    <citation type="submission" date="2020-03" db="EMBL/GenBank/DDBJ databases">
        <title>The deep terrestrial virosphere.</title>
        <authorList>
            <person name="Holmfeldt K."/>
            <person name="Nilsson E."/>
            <person name="Simone D."/>
            <person name="Lopez-Fernandez M."/>
            <person name="Wu X."/>
            <person name="de Brujin I."/>
            <person name="Lundin D."/>
            <person name="Andersson A."/>
            <person name="Bertilsson S."/>
            <person name="Dopson M."/>
        </authorList>
    </citation>
    <scope>NUCLEOTIDE SEQUENCE</scope>
    <source>
        <strain evidence="2">MM415A00301</strain>
        <strain evidence="1">MM415B00258</strain>
    </source>
</reference>
<proteinExistence type="predicted"/>
<protein>
    <submittedName>
        <fullName evidence="1">Uncharacterized protein</fullName>
    </submittedName>
</protein>
<dbReference type="EMBL" id="MT141568">
    <property type="protein sequence ID" value="QJA67266.1"/>
    <property type="molecule type" value="Genomic_DNA"/>
</dbReference>
<dbReference type="AlphaFoldDB" id="A0A6M3JBR4"/>
<organism evidence="1">
    <name type="scientific">viral metagenome</name>
    <dbReference type="NCBI Taxonomy" id="1070528"/>
    <lineage>
        <taxon>unclassified sequences</taxon>
        <taxon>metagenomes</taxon>
        <taxon>organismal metagenomes</taxon>
    </lineage>
</organism>
<name>A0A6M3JBR4_9ZZZZ</name>
<evidence type="ECO:0000313" key="1">
    <source>
        <dbReference type="EMBL" id="QJA67266.1"/>
    </source>
</evidence>
<dbReference type="EMBL" id="MT142507">
    <property type="protein sequence ID" value="QJA83281.1"/>
    <property type="molecule type" value="Genomic_DNA"/>
</dbReference>
<accession>A0A6M3JBR4</accession>
<gene>
    <name evidence="2" type="ORF">MM415A00301_0015</name>
    <name evidence="1" type="ORF">MM415B00258_0015</name>
</gene>
<sequence length="76" mass="8473">MSGVRFQLDLFIPQAVYDTIPSAKKLAFRDIIRAVKAFATKINEGAANEEMTVRAAWHTCGHDESPPQPCDPEQEI</sequence>